<dbReference type="EMBL" id="KI394411">
    <property type="protein sequence ID" value="ERN03038.1"/>
    <property type="molecule type" value="Genomic_DNA"/>
</dbReference>
<gene>
    <name evidence="3" type="ORF">AMTR_s00181p00024070</name>
</gene>
<keyword evidence="2" id="KW-1133">Transmembrane helix</keyword>
<dbReference type="Proteomes" id="UP000017836">
    <property type="component" value="Unassembled WGS sequence"/>
</dbReference>
<accession>W1P528</accession>
<organism evidence="3 4">
    <name type="scientific">Amborella trichopoda</name>
    <dbReference type="NCBI Taxonomy" id="13333"/>
    <lineage>
        <taxon>Eukaryota</taxon>
        <taxon>Viridiplantae</taxon>
        <taxon>Streptophyta</taxon>
        <taxon>Embryophyta</taxon>
        <taxon>Tracheophyta</taxon>
        <taxon>Spermatophyta</taxon>
        <taxon>Magnoliopsida</taxon>
        <taxon>Amborellales</taxon>
        <taxon>Amborellaceae</taxon>
        <taxon>Amborella</taxon>
    </lineage>
</organism>
<protein>
    <submittedName>
        <fullName evidence="3">Uncharacterized protein</fullName>
    </submittedName>
</protein>
<evidence type="ECO:0000313" key="3">
    <source>
        <dbReference type="EMBL" id="ERN03038.1"/>
    </source>
</evidence>
<keyword evidence="4" id="KW-1185">Reference proteome</keyword>
<proteinExistence type="predicted"/>
<dbReference type="Gramene" id="ERN03038">
    <property type="protein sequence ID" value="ERN03038"/>
    <property type="gene ID" value="AMTR_s00181p00024070"/>
</dbReference>
<name>W1P528_AMBTC</name>
<feature type="region of interest" description="Disordered" evidence="1">
    <location>
        <begin position="1"/>
        <end position="23"/>
    </location>
</feature>
<evidence type="ECO:0000256" key="2">
    <source>
        <dbReference type="SAM" id="Phobius"/>
    </source>
</evidence>
<dbReference type="HOGENOM" id="CLU_2362572_0_0_1"/>
<sequence length="96" mass="10165">MSSEVDPNGLIGGEVEEPDNEGNPLEFFRVLDSVNKCLASANEDLELEMRGGVAVSTGVFVVALVVVSNVFAAEVSNGFIDDKHFLLAHKHGPLGP</sequence>
<keyword evidence="2" id="KW-0472">Membrane</keyword>
<evidence type="ECO:0000313" key="4">
    <source>
        <dbReference type="Proteomes" id="UP000017836"/>
    </source>
</evidence>
<keyword evidence="2" id="KW-0812">Transmembrane</keyword>
<reference evidence="4" key="1">
    <citation type="journal article" date="2013" name="Science">
        <title>The Amborella genome and the evolution of flowering plants.</title>
        <authorList>
            <consortium name="Amborella Genome Project"/>
        </authorList>
    </citation>
    <scope>NUCLEOTIDE SEQUENCE [LARGE SCALE GENOMIC DNA]</scope>
</reference>
<evidence type="ECO:0000256" key="1">
    <source>
        <dbReference type="SAM" id="MobiDB-lite"/>
    </source>
</evidence>
<dbReference type="AlphaFoldDB" id="W1P528"/>
<feature type="transmembrane region" description="Helical" evidence="2">
    <location>
        <begin position="53"/>
        <end position="73"/>
    </location>
</feature>